<accession>A0A6J5MVC7</accession>
<dbReference type="EMBL" id="LR796507">
    <property type="protein sequence ID" value="CAB4149036.1"/>
    <property type="molecule type" value="Genomic_DNA"/>
</dbReference>
<gene>
    <name evidence="2" type="ORF">UFOVP525_41</name>
</gene>
<name>A0A6J5MVC7_9CAUD</name>
<organism evidence="2">
    <name type="scientific">uncultured Caudovirales phage</name>
    <dbReference type="NCBI Taxonomy" id="2100421"/>
    <lineage>
        <taxon>Viruses</taxon>
        <taxon>Duplodnaviria</taxon>
        <taxon>Heunggongvirae</taxon>
        <taxon>Uroviricota</taxon>
        <taxon>Caudoviricetes</taxon>
        <taxon>Peduoviridae</taxon>
        <taxon>Maltschvirus</taxon>
        <taxon>Maltschvirus maltsch</taxon>
    </lineage>
</organism>
<evidence type="ECO:0000313" key="2">
    <source>
        <dbReference type="EMBL" id="CAB4149036.1"/>
    </source>
</evidence>
<feature type="region of interest" description="Disordered" evidence="1">
    <location>
        <begin position="68"/>
        <end position="89"/>
    </location>
</feature>
<reference evidence="2" key="1">
    <citation type="submission" date="2020-04" db="EMBL/GenBank/DDBJ databases">
        <authorList>
            <person name="Chiriac C."/>
            <person name="Salcher M."/>
            <person name="Ghai R."/>
            <person name="Kavagutti S V."/>
        </authorList>
    </citation>
    <scope>NUCLEOTIDE SEQUENCE</scope>
</reference>
<protein>
    <submittedName>
        <fullName evidence="2">Uncharacterized protein</fullName>
    </submittedName>
</protein>
<proteinExistence type="predicted"/>
<sequence length="89" mass="9603">MSDSSALETATRQAKPSERSEVYAFLRALFDALLSFVGANAGKGKQGVDADKKPKVLAKTGSRIREYIRLRGVQSSSPSDGSKPDQDRT</sequence>
<evidence type="ECO:0000256" key="1">
    <source>
        <dbReference type="SAM" id="MobiDB-lite"/>
    </source>
</evidence>